<dbReference type="PATRIC" id="fig|36809.44.peg.4682"/>
<dbReference type="PROSITE" id="PS00166">
    <property type="entry name" value="ENOYL_COA_HYDRATASE"/>
    <property type="match status" value="1"/>
</dbReference>
<comment type="function">
    <text evidence="1">Could possibly oxidize fatty acids using specific components.</text>
</comment>
<evidence type="ECO:0000256" key="2">
    <source>
        <dbReference type="ARBA" id="ARBA00005254"/>
    </source>
</evidence>
<evidence type="ECO:0000256" key="3">
    <source>
        <dbReference type="ARBA" id="ARBA00022832"/>
    </source>
</evidence>
<dbReference type="SUPFAM" id="SSF52096">
    <property type="entry name" value="ClpP/crotonase"/>
    <property type="match status" value="1"/>
</dbReference>
<keyword evidence="3" id="KW-0276">Fatty acid metabolism</keyword>
<comment type="catalytic activity">
    <reaction evidence="5">
        <text>a 4-saturated-(3S)-3-hydroxyacyl-CoA = a (3E)-enoyl-CoA + H2O</text>
        <dbReference type="Rhea" id="RHEA:20724"/>
        <dbReference type="ChEBI" id="CHEBI:15377"/>
        <dbReference type="ChEBI" id="CHEBI:58521"/>
        <dbReference type="ChEBI" id="CHEBI:137480"/>
        <dbReference type="EC" id="4.2.1.17"/>
    </reaction>
</comment>
<keyword evidence="7" id="KW-0413">Isomerase</keyword>
<dbReference type="EMBL" id="QXBN01000024">
    <property type="protein sequence ID" value="RIT32227.1"/>
    <property type="molecule type" value="Genomic_DNA"/>
</dbReference>
<comment type="catalytic activity">
    <reaction evidence="4">
        <text>a (3S)-3-hydroxyacyl-CoA = a (2E)-enoyl-CoA + H2O</text>
        <dbReference type="Rhea" id="RHEA:16105"/>
        <dbReference type="ChEBI" id="CHEBI:15377"/>
        <dbReference type="ChEBI" id="CHEBI:57318"/>
        <dbReference type="ChEBI" id="CHEBI:58856"/>
        <dbReference type="EC" id="4.2.1.17"/>
    </reaction>
</comment>
<dbReference type="OMA" id="FQEACWA"/>
<evidence type="ECO:0000256" key="1">
    <source>
        <dbReference type="ARBA" id="ARBA00002994"/>
    </source>
</evidence>
<reference evidence="7 9" key="1">
    <citation type="submission" date="2015-03" db="EMBL/GenBank/DDBJ databases">
        <authorList>
            <person name="Murphy D."/>
        </authorList>
    </citation>
    <scope>NUCLEOTIDE SEQUENCE [LARGE SCALE GENOMIC DNA]</scope>
    <source>
        <strain evidence="7 9">PAP088</strain>
    </source>
</reference>
<dbReference type="GO" id="GO:0016853">
    <property type="term" value="F:isomerase activity"/>
    <property type="evidence" value="ECO:0007669"/>
    <property type="project" value="UniProtKB-KW"/>
</dbReference>
<dbReference type="GO" id="GO:0006631">
    <property type="term" value="P:fatty acid metabolic process"/>
    <property type="evidence" value="ECO:0007669"/>
    <property type="project" value="UniProtKB-KW"/>
</dbReference>
<dbReference type="InterPro" id="IPR001753">
    <property type="entry name" value="Enoyl-CoA_hydra/iso"/>
</dbReference>
<dbReference type="EMBL" id="CSWP01000003">
    <property type="protein sequence ID" value="CPV49075.1"/>
    <property type="molecule type" value="Genomic_DNA"/>
</dbReference>
<gene>
    <name evidence="7" type="primary">caiD_4</name>
    <name evidence="8" type="ORF">D2E76_23555</name>
    <name evidence="7" type="ORF">ERS075579_02072</name>
</gene>
<dbReference type="AlphaFoldDB" id="A0A0U0ZWZ7"/>
<accession>A0A0U0ZWZ7</accession>
<reference evidence="8 10" key="2">
    <citation type="submission" date="2018-08" db="EMBL/GenBank/DDBJ databases">
        <title>Linezolid Resistance in Mycobacterium abscessus: MIC Distribution and Comprehensive Investigation of Resistance Mechanisms.</title>
        <authorList>
            <person name="Ye M."/>
            <person name="Xu L."/>
            <person name="Zou Y."/>
            <person name="Li B."/>
            <person name="Guo Q."/>
            <person name="Zhang Y."/>
            <person name="Zhan M."/>
            <person name="Xu B."/>
            <person name="Yu F."/>
            <person name="Zhang Z."/>
            <person name="Chu H."/>
        </authorList>
    </citation>
    <scope>NUCLEOTIDE SEQUENCE [LARGE SCALE GENOMIC DNA]</scope>
    <source>
        <strain evidence="8 10">G143</strain>
    </source>
</reference>
<evidence type="ECO:0000256" key="5">
    <source>
        <dbReference type="ARBA" id="ARBA00023717"/>
    </source>
</evidence>
<evidence type="ECO:0000313" key="9">
    <source>
        <dbReference type="Proteomes" id="UP000045782"/>
    </source>
</evidence>
<dbReference type="CDD" id="cd06558">
    <property type="entry name" value="crotonase-like"/>
    <property type="match status" value="1"/>
</dbReference>
<sequence>MTSHVTLRVDGQVARVTLSRPEKLNGLTIDMLNGLTAAARHIASDNSIRVVVLSGEGDTFSTGLDFAAAGKDPARVVANFIPLPWLGTNGFQEACWAWRRLRIPVIALIHGRCYGGGLQLALAADFRFTTPDAEFSILEAKWGLIPDMSGSVTLSQLIGIDTAKRLTMTGEMFDGFYAKEIGLVTQVSADPEADAQELIDQILSRSPDSVAATKTLFDKAWSMVPRRAFGLERRLQLRLMRGANFAIARKAGIDKTEPQFKARSI</sequence>
<name>A0A0U0ZWZ7_9MYCO</name>
<evidence type="ECO:0000256" key="4">
    <source>
        <dbReference type="ARBA" id="ARBA00023709"/>
    </source>
</evidence>
<dbReference type="RefSeq" id="WP_005071548.1">
    <property type="nucleotide sequence ID" value="NZ_AP022621.1"/>
</dbReference>
<organism evidence="7 9">
    <name type="scientific">Mycobacteroides abscessus</name>
    <dbReference type="NCBI Taxonomy" id="36809"/>
    <lineage>
        <taxon>Bacteria</taxon>
        <taxon>Bacillati</taxon>
        <taxon>Actinomycetota</taxon>
        <taxon>Actinomycetes</taxon>
        <taxon>Mycobacteriales</taxon>
        <taxon>Mycobacteriaceae</taxon>
        <taxon>Mycobacteroides</taxon>
    </lineage>
</organism>
<protein>
    <submittedName>
        <fullName evidence="8">Crotonase/enoyl-CoA hydratase family protein</fullName>
    </submittedName>
    <submittedName>
        <fullName evidence="7">Enoyl-CoA hydratase/isomerase family</fullName>
        <ecNumber evidence="7">4.2.1.-</ecNumber>
    </submittedName>
</protein>
<evidence type="ECO:0000256" key="6">
    <source>
        <dbReference type="RuleBase" id="RU003707"/>
    </source>
</evidence>
<evidence type="ECO:0000313" key="7">
    <source>
        <dbReference type="EMBL" id="CPV49075.1"/>
    </source>
</evidence>
<dbReference type="InterPro" id="IPR018376">
    <property type="entry name" value="Enoyl-CoA_hyd/isom_CS"/>
</dbReference>
<dbReference type="InterPro" id="IPR045002">
    <property type="entry name" value="Ech1-like"/>
</dbReference>
<dbReference type="InterPro" id="IPR029045">
    <property type="entry name" value="ClpP/crotonase-like_dom_sf"/>
</dbReference>
<dbReference type="Gene3D" id="3.90.226.10">
    <property type="entry name" value="2-enoyl-CoA Hydratase, Chain A, domain 1"/>
    <property type="match status" value="1"/>
</dbReference>
<proteinExistence type="inferred from homology"/>
<dbReference type="PANTHER" id="PTHR43149">
    <property type="entry name" value="ENOYL-COA HYDRATASE"/>
    <property type="match status" value="1"/>
</dbReference>
<dbReference type="Proteomes" id="UP000284557">
    <property type="component" value="Unassembled WGS sequence"/>
</dbReference>
<evidence type="ECO:0000313" key="8">
    <source>
        <dbReference type="EMBL" id="RIT32227.1"/>
    </source>
</evidence>
<dbReference type="Proteomes" id="UP000045782">
    <property type="component" value="Unassembled WGS sequence"/>
</dbReference>
<comment type="similarity">
    <text evidence="2 6">Belongs to the enoyl-CoA hydratase/isomerase family.</text>
</comment>
<dbReference type="GeneID" id="93381376"/>
<keyword evidence="7" id="KW-0456">Lyase</keyword>
<keyword evidence="3" id="KW-0443">Lipid metabolism</keyword>
<dbReference type="GO" id="GO:0004300">
    <property type="term" value="F:enoyl-CoA hydratase activity"/>
    <property type="evidence" value="ECO:0007669"/>
    <property type="project" value="UniProtKB-EC"/>
</dbReference>
<dbReference type="PANTHER" id="PTHR43149:SF1">
    <property type="entry name" value="DELTA(3,5)-DELTA(2,4)-DIENOYL-COA ISOMERASE, MITOCHONDRIAL"/>
    <property type="match status" value="1"/>
</dbReference>
<evidence type="ECO:0000313" key="10">
    <source>
        <dbReference type="Proteomes" id="UP000284557"/>
    </source>
</evidence>
<dbReference type="Pfam" id="PF00378">
    <property type="entry name" value="ECH_1"/>
    <property type="match status" value="1"/>
</dbReference>
<dbReference type="EC" id="4.2.1.-" evidence="7"/>
<dbReference type="NCBIfam" id="NF005699">
    <property type="entry name" value="PRK07509.1"/>
    <property type="match status" value="1"/>
</dbReference>